<dbReference type="RefSeq" id="WP_116542752.1">
    <property type="nucleotide sequence ID" value="NZ_QEKI01000004.1"/>
</dbReference>
<sequence length="244" mass="27801">MSNKFELEKRVTDAFLKSKGLAQYELIEPENDPPDVVAQIGDKLIGIEVTSIHSSKSQLILESNFNLIFSRAKELLNESGIDNLVIRIEPEKNIRLQREKCAKAIVNACTVNLNQIGFRRTELSKNPLPGIKKIVAFRTVEKGIIITFDSRSNLYGPLRSSRIESVIEGKINKLNKARQGAPKQHRFLNENWLLMTIAGTFYSNYAGVADDEILIRLENCYDRIFVYHERKGWIQQLNVVQNAV</sequence>
<protein>
    <submittedName>
        <fullName evidence="1">Uncharacterized protein</fullName>
    </submittedName>
</protein>
<dbReference type="Proteomes" id="UP000245466">
    <property type="component" value="Unassembled WGS sequence"/>
</dbReference>
<dbReference type="OrthoDB" id="9900549at2"/>
<gene>
    <name evidence="1" type="ORF">C8E01_10463</name>
</gene>
<dbReference type="EMBL" id="QEKI01000004">
    <property type="protein sequence ID" value="PVY41692.1"/>
    <property type="molecule type" value="Genomic_DNA"/>
</dbReference>
<proteinExistence type="predicted"/>
<reference evidence="1 2" key="1">
    <citation type="submission" date="2018-04" db="EMBL/GenBank/DDBJ databases">
        <title>Genomic Encyclopedia of Type Strains, Phase IV (KMG-IV): sequencing the most valuable type-strain genomes for metagenomic binning, comparative biology and taxonomic classification.</title>
        <authorList>
            <person name="Goeker M."/>
        </authorList>
    </citation>
    <scope>NUCLEOTIDE SEQUENCE [LARGE SCALE GENOMIC DNA]</scope>
    <source>
        <strain evidence="1 2">DSM 100231</strain>
    </source>
</reference>
<name>A0A2U1AZ88_9BACT</name>
<organism evidence="1 2">
    <name type="scientific">Pontibacter virosus</name>
    <dbReference type="NCBI Taxonomy" id="1765052"/>
    <lineage>
        <taxon>Bacteria</taxon>
        <taxon>Pseudomonadati</taxon>
        <taxon>Bacteroidota</taxon>
        <taxon>Cytophagia</taxon>
        <taxon>Cytophagales</taxon>
        <taxon>Hymenobacteraceae</taxon>
        <taxon>Pontibacter</taxon>
    </lineage>
</organism>
<dbReference type="AlphaFoldDB" id="A0A2U1AZ88"/>
<keyword evidence="2" id="KW-1185">Reference proteome</keyword>
<accession>A0A2U1AZ88</accession>
<comment type="caution">
    <text evidence="1">The sequence shown here is derived from an EMBL/GenBank/DDBJ whole genome shotgun (WGS) entry which is preliminary data.</text>
</comment>
<evidence type="ECO:0000313" key="2">
    <source>
        <dbReference type="Proteomes" id="UP000245466"/>
    </source>
</evidence>
<evidence type="ECO:0000313" key="1">
    <source>
        <dbReference type="EMBL" id="PVY41692.1"/>
    </source>
</evidence>